<evidence type="ECO:0000313" key="3">
    <source>
        <dbReference type="Proteomes" id="UP000023152"/>
    </source>
</evidence>
<dbReference type="AlphaFoldDB" id="X6LIZ7"/>
<reference evidence="2 3" key="1">
    <citation type="journal article" date="2013" name="Curr. Biol.">
        <title>The Genome of the Foraminiferan Reticulomyxa filosa.</title>
        <authorList>
            <person name="Glockner G."/>
            <person name="Hulsmann N."/>
            <person name="Schleicher M."/>
            <person name="Noegel A.A."/>
            <person name="Eichinger L."/>
            <person name="Gallinger C."/>
            <person name="Pawlowski J."/>
            <person name="Sierra R."/>
            <person name="Euteneuer U."/>
            <person name="Pillet L."/>
            <person name="Moustafa A."/>
            <person name="Platzer M."/>
            <person name="Groth M."/>
            <person name="Szafranski K."/>
            <person name="Schliwa M."/>
        </authorList>
    </citation>
    <scope>NUCLEOTIDE SEQUENCE [LARGE SCALE GENOMIC DNA]</scope>
</reference>
<keyword evidence="3" id="KW-1185">Reference proteome</keyword>
<dbReference type="EMBL" id="ASPP01038570">
    <property type="protein sequence ID" value="ETO01331.1"/>
    <property type="molecule type" value="Genomic_DNA"/>
</dbReference>
<feature type="region of interest" description="Disordered" evidence="1">
    <location>
        <begin position="44"/>
        <end position="80"/>
    </location>
</feature>
<organism evidence="2 3">
    <name type="scientific">Reticulomyxa filosa</name>
    <dbReference type="NCBI Taxonomy" id="46433"/>
    <lineage>
        <taxon>Eukaryota</taxon>
        <taxon>Sar</taxon>
        <taxon>Rhizaria</taxon>
        <taxon>Retaria</taxon>
        <taxon>Foraminifera</taxon>
        <taxon>Monothalamids</taxon>
        <taxon>Reticulomyxidae</taxon>
        <taxon>Reticulomyxa</taxon>
    </lineage>
</organism>
<dbReference type="Proteomes" id="UP000023152">
    <property type="component" value="Unassembled WGS sequence"/>
</dbReference>
<feature type="compositionally biased region" description="Basic and acidic residues" evidence="1">
    <location>
        <begin position="60"/>
        <end position="71"/>
    </location>
</feature>
<proteinExistence type="predicted"/>
<accession>X6LIZ7</accession>
<name>X6LIZ7_RETFI</name>
<comment type="caution">
    <text evidence="2">The sequence shown here is derived from an EMBL/GenBank/DDBJ whole genome shotgun (WGS) entry which is preliminary data.</text>
</comment>
<evidence type="ECO:0000256" key="1">
    <source>
        <dbReference type="SAM" id="MobiDB-lite"/>
    </source>
</evidence>
<gene>
    <name evidence="2" type="ORF">RFI_36109</name>
</gene>
<protein>
    <submittedName>
        <fullName evidence="2">Uncharacterized protein</fullName>
    </submittedName>
</protein>
<evidence type="ECO:0000313" key="2">
    <source>
        <dbReference type="EMBL" id="ETO01331.1"/>
    </source>
</evidence>
<sequence length="80" mass="9332">MQEFPTTTVIQGQIVYLITMVMIANEFVNGSNDEIFLDDIKKASEDKERESDEDAEMNDDEYKDKDKDIKPNPDAQKAWW</sequence>